<dbReference type="AlphaFoldDB" id="A0A375CCK5"/>
<protein>
    <submittedName>
        <fullName evidence="3">Extra-cytoplasmic solute receptor</fullName>
    </submittedName>
</protein>
<feature type="chain" id="PRO_5016598114" evidence="2">
    <location>
        <begin position="28"/>
        <end position="324"/>
    </location>
</feature>
<comment type="similarity">
    <text evidence="1">Belongs to the UPF0065 (bug) family.</text>
</comment>
<keyword evidence="3" id="KW-0675">Receptor</keyword>
<evidence type="ECO:0000256" key="1">
    <source>
        <dbReference type="ARBA" id="ARBA00006987"/>
    </source>
</evidence>
<dbReference type="InterPro" id="IPR042100">
    <property type="entry name" value="Bug_dom1"/>
</dbReference>
<dbReference type="PROSITE" id="PS51318">
    <property type="entry name" value="TAT"/>
    <property type="match status" value="1"/>
</dbReference>
<dbReference type="Gene3D" id="3.40.190.10">
    <property type="entry name" value="Periplasmic binding protein-like II"/>
    <property type="match status" value="1"/>
</dbReference>
<dbReference type="InterPro" id="IPR006311">
    <property type="entry name" value="TAT_signal"/>
</dbReference>
<evidence type="ECO:0000313" key="3">
    <source>
        <dbReference type="EMBL" id="SOY67660.1"/>
    </source>
</evidence>
<dbReference type="InterPro" id="IPR005064">
    <property type="entry name" value="BUG"/>
</dbReference>
<dbReference type="PIRSF" id="PIRSF017082">
    <property type="entry name" value="YflP"/>
    <property type="match status" value="1"/>
</dbReference>
<dbReference type="RefSeq" id="WP_116358987.1">
    <property type="nucleotide sequence ID" value="NZ_JASNFM010000003.1"/>
</dbReference>
<dbReference type="EMBL" id="OFSQ01000038">
    <property type="protein sequence ID" value="SOY67660.1"/>
    <property type="molecule type" value="Genomic_DNA"/>
</dbReference>
<evidence type="ECO:0000256" key="2">
    <source>
        <dbReference type="SAM" id="SignalP"/>
    </source>
</evidence>
<feature type="signal peptide" evidence="2">
    <location>
        <begin position="1"/>
        <end position="27"/>
    </location>
</feature>
<proteinExistence type="inferred from homology"/>
<dbReference type="Pfam" id="PF03401">
    <property type="entry name" value="TctC"/>
    <property type="match status" value="1"/>
</dbReference>
<dbReference type="SUPFAM" id="SSF53850">
    <property type="entry name" value="Periplasmic binding protein-like II"/>
    <property type="match status" value="1"/>
</dbReference>
<sequence>MQNHALQRRRLVLGGAAAMLLAGRAGAQARSSVPLVLVVPFAPGGVVDKAAREIHAGLVRRLGQTVVIENHDGAGGTIGTGMVARGKADGHTIGLVYDSYATEPLIYPNLPYRAGRDLTGVSYMVRAPMALVVPAASPWRTLADYVRACRQSRQVSYASVGIGSSNHLTAEWFHQAAGTDGLHVPFRGGAPALKDLLGGHVDSMFASLPLVLAQLQAGKLRALAVSASDRTPHLPTVPTLADTFPGLVTYSWVGMIAPAATPSARIGQLAAAVSQTLREPAVAQRLHDNGFEIVAGSGAAMNALVASEAARWAALVRQRALVLG</sequence>
<comment type="caution">
    <text evidence="3">The sequence shown here is derived from an EMBL/GenBank/DDBJ whole genome shotgun (WGS) entry which is preliminary data.</text>
</comment>
<dbReference type="Proteomes" id="UP000256780">
    <property type="component" value="Chromosome CBM2587_b"/>
</dbReference>
<dbReference type="PANTHER" id="PTHR42928:SF5">
    <property type="entry name" value="BLR1237 PROTEIN"/>
    <property type="match status" value="1"/>
</dbReference>
<dbReference type="Gene3D" id="3.40.190.150">
    <property type="entry name" value="Bordetella uptake gene, domain 1"/>
    <property type="match status" value="1"/>
</dbReference>
<organism evidence="3">
    <name type="scientific">Cupriavidus taiwanensis</name>
    <dbReference type="NCBI Taxonomy" id="164546"/>
    <lineage>
        <taxon>Bacteria</taxon>
        <taxon>Pseudomonadati</taxon>
        <taxon>Pseudomonadota</taxon>
        <taxon>Betaproteobacteria</taxon>
        <taxon>Burkholderiales</taxon>
        <taxon>Burkholderiaceae</taxon>
        <taxon>Cupriavidus</taxon>
    </lineage>
</organism>
<dbReference type="OrthoDB" id="8958712at2"/>
<accession>A0A375CCK5</accession>
<gene>
    <name evidence="3" type="ORF">CBM2587_B90110</name>
</gene>
<keyword evidence="2" id="KW-0732">Signal</keyword>
<dbReference type="PANTHER" id="PTHR42928">
    <property type="entry name" value="TRICARBOXYLATE-BINDING PROTEIN"/>
    <property type="match status" value="1"/>
</dbReference>
<name>A0A375CCK5_9BURK</name>
<reference evidence="3" key="1">
    <citation type="submission" date="2018-01" db="EMBL/GenBank/DDBJ databases">
        <authorList>
            <person name="Clerissi C."/>
        </authorList>
    </citation>
    <scope>NUCLEOTIDE SEQUENCE</scope>
    <source>
        <strain evidence="3">Cupriavidus sp. LMG 19464</strain>
    </source>
</reference>